<dbReference type="InterPro" id="IPR023230">
    <property type="entry name" value="Glyco_hydro_2_CS"/>
</dbReference>
<dbReference type="GO" id="GO:0030246">
    <property type="term" value="F:carbohydrate binding"/>
    <property type="evidence" value="ECO:0007669"/>
    <property type="project" value="InterPro"/>
</dbReference>
<feature type="domain" description="Beta galactosidase small chain/" evidence="9">
    <location>
        <begin position="738"/>
        <end position="1034"/>
    </location>
</feature>
<dbReference type="SMART" id="SM01038">
    <property type="entry name" value="Bgal_small_N"/>
    <property type="match status" value="1"/>
</dbReference>
<dbReference type="Pfam" id="PF02837">
    <property type="entry name" value="Glyco_hydro_2_N"/>
    <property type="match status" value="1"/>
</dbReference>
<dbReference type="InterPro" id="IPR011013">
    <property type="entry name" value="Gal_mutarotase_sf_dom"/>
</dbReference>
<dbReference type="InterPro" id="IPR014718">
    <property type="entry name" value="GH-type_carb-bd"/>
</dbReference>
<reference evidence="10 11" key="1">
    <citation type="submission" date="2017-10" db="EMBL/GenBank/DDBJ databases">
        <title>Sequencing the genomes of 1000 actinobacteria strains.</title>
        <authorList>
            <person name="Klenk H.-P."/>
        </authorList>
    </citation>
    <scope>NUCLEOTIDE SEQUENCE [LARGE SCALE GENOMIC DNA]</scope>
    <source>
        <strain evidence="10 11">DSM 21574</strain>
    </source>
</reference>
<evidence type="ECO:0000256" key="1">
    <source>
        <dbReference type="ARBA" id="ARBA00001412"/>
    </source>
</evidence>
<name>A0A2A9ED90_9MICO</name>
<evidence type="ECO:0000256" key="4">
    <source>
        <dbReference type="ARBA" id="ARBA00013303"/>
    </source>
</evidence>
<evidence type="ECO:0000313" key="10">
    <source>
        <dbReference type="EMBL" id="PFG37017.1"/>
    </source>
</evidence>
<dbReference type="SUPFAM" id="SSF49303">
    <property type="entry name" value="beta-Galactosidase/glucuronidase domain"/>
    <property type="match status" value="2"/>
</dbReference>
<dbReference type="Pfam" id="PF16353">
    <property type="entry name" value="LacZ_4"/>
    <property type="match status" value="1"/>
</dbReference>
<dbReference type="PROSITE" id="PS00608">
    <property type="entry name" value="GLYCOSYL_HYDROL_F2_2"/>
    <property type="match status" value="1"/>
</dbReference>
<dbReference type="GO" id="GO:0005990">
    <property type="term" value="P:lactose catabolic process"/>
    <property type="evidence" value="ECO:0007669"/>
    <property type="project" value="TreeGrafter"/>
</dbReference>
<keyword evidence="5" id="KW-0378">Hydrolase</keyword>
<evidence type="ECO:0000256" key="3">
    <source>
        <dbReference type="ARBA" id="ARBA00012756"/>
    </source>
</evidence>
<dbReference type="Gene3D" id="3.20.20.80">
    <property type="entry name" value="Glycosidases"/>
    <property type="match status" value="1"/>
</dbReference>
<dbReference type="Pfam" id="PF02836">
    <property type="entry name" value="Glyco_hydro_2_C"/>
    <property type="match status" value="1"/>
</dbReference>
<dbReference type="PRINTS" id="PR00132">
    <property type="entry name" value="GLHYDRLASE2"/>
</dbReference>
<organism evidence="10 11">
    <name type="scientific">Flavimobilis soli</name>
    <dbReference type="NCBI Taxonomy" id="442709"/>
    <lineage>
        <taxon>Bacteria</taxon>
        <taxon>Bacillati</taxon>
        <taxon>Actinomycetota</taxon>
        <taxon>Actinomycetes</taxon>
        <taxon>Micrococcales</taxon>
        <taxon>Jonesiaceae</taxon>
        <taxon>Flavimobilis</taxon>
    </lineage>
</organism>
<evidence type="ECO:0000256" key="5">
    <source>
        <dbReference type="ARBA" id="ARBA00022801"/>
    </source>
</evidence>
<dbReference type="InterPro" id="IPR013783">
    <property type="entry name" value="Ig-like_fold"/>
</dbReference>
<accession>A0A2A9ED90</accession>
<dbReference type="Gene3D" id="2.60.120.260">
    <property type="entry name" value="Galactose-binding domain-like"/>
    <property type="match status" value="1"/>
</dbReference>
<dbReference type="Gene3D" id="2.70.98.10">
    <property type="match status" value="1"/>
</dbReference>
<dbReference type="EC" id="3.2.1.23" evidence="3"/>
<dbReference type="AlphaFoldDB" id="A0A2A9ED90"/>
<proteinExistence type="inferred from homology"/>
<feature type="region of interest" description="Disordered" evidence="8">
    <location>
        <begin position="762"/>
        <end position="806"/>
    </location>
</feature>
<comment type="similarity">
    <text evidence="2">Belongs to the glycosyl hydrolase 2 family.</text>
</comment>
<dbReference type="EMBL" id="PDJH01000001">
    <property type="protein sequence ID" value="PFG37017.1"/>
    <property type="molecule type" value="Genomic_DNA"/>
</dbReference>
<dbReference type="InterPro" id="IPR006104">
    <property type="entry name" value="Glyco_hydro_2_N"/>
</dbReference>
<evidence type="ECO:0000259" key="9">
    <source>
        <dbReference type="SMART" id="SM01038"/>
    </source>
</evidence>
<keyword evidence="11" id="KW-1185">Reference proteome</keyword>
<dbReference type="SUPFAM" id="SSF49785">
    <property type="entry name" value="Galactose-binding domain-like"/>
    <property type="match status" value="1"/>
</dbReference>
<dbReference type="InterPro" id="IPR006103">
    <property type="entry name" value="Glyco_hydro_2_cat"/>
</dbReference>
<dbReference type="InterPro" id="IPR006101">
    <property type="entry name" value="Glyco_hydro_2"/>
</dbReference>
<dbReference type="Proteomes" id="UP000221394">
    <property type="component" value="Unassembled WGS sequence"/>
</dbReference>
<dbReference type="GO" id="GO:0009341">
    <property type="term" value="C:beta-galactosidase complex"/>
    <property type="evidence" value="ECO:0007669"/>
    <property type="project" value="InterPro"/>
</dbReference>
<dbReference type="InterPro" id="IPR050347">
    <property type="entry name" value="Bact_Beta-galactosidase"/>
</dbReference>
<evidence type="ECO:0000256" key="6">
    <source>
        <dbReference type="ARBA" id="ARBA00023295"/>
    </source>
</evidence>
<comment type="catalytic activity">
    <reaction evidence="1">
        <text>Hydrolysis of terminal non-reducing beta-D-galactose residues in beta-D-galactosides.</text>
        <dbReference type="EC" id="3.2.1.23"/>
    </reaction>
</comment>
<evidence type="ECO:0000313" key="11">
    <source>
        <dbReference type="Proteomes" id="UP000221394"/>
    </source>
</evidence>
<dbReference type="InterPro" id="IPR004199">
    <property type="entry name" value="B-gal_small/dom_5"/>
</dbReference>
<dbReference type="PANTHER" id="PTHR46323">
    <property type="entry name" value="BETA-GALACTOSIDASE"/>
    <property type="match status" value="1"/>
</dbReference>
<comment type="caution">
    <text evidence="10">The sequence shown here is derived from an EMBL/GenBank/DDBJ whole genome shotgun (WGS) entry which is preliminary data.</text>
</comment>
<dbReference type="InterPro" id="IPR017853">
    <property type="entry name" value="GH"/>
</dbReference>
<dbReference type="SUPFAM" id="SSF74650">
    <property type="entry name" value="Galactose mutarotase-like"/>
    <property type="match status" value="1"/>
</dbReference>
<evidence type="ECO:0000256" key="7">
    <source>
        <dbReference type="ARBA" id="ARBA00032230"/>
    </source>
</evidence>
<dbReference type="SUPFAM" id="SSF51445">
    <property type="entry name" value="(Trans)glycosidases"/>
    <property type="match status" value="1"/>
</dbReference>
<dbReference type="PROSITE" id="PS00719">
    <property type="entry name" value="GLYCOSYL_HYDROL_F2_1"/>
    <property type="match status" value="1"/>
</dbReference>
<dbReference type="PANTHER" id="PTHR46323:SF2">
    <property type="entry name" value="BETA-GALACTOSIDASE"/>
    <property type="match status" value="1"/>
</dbReference>
<dbReference type="InterPro" id="IPR008979">
    <property type="entry name" value="Galactose-bd-like_sf"/>
</dbReference>
<dbReference type="Gene3D" id="2.60.40.10">
    <property type="entry name" value="Immunoglobulins"/>
    <property type="match status" value="2"/>
</dbReference>
<keyword evidence="6" id="KW-0326">Glycosidase</keyword>
<sequence length="1038" mass="114051">MTEPTYLSDRTPNAGRVLPARAWLPTDAPSLQLDGTWRFRLHDVADPASDATEPPWDVLLDDSGWETITVPSHWVLTGEGTRGRPWYTNVQYPFPVDPPHVPRTNPTADHRRTFDLPDEDAWRDAERVLLRLDGVESACRVWLNGSEVGVVKGSRLVHELDVTGLVRPGRNVLVVRVHQWSDATYLEDQDQWWLPGIFRSVTLLARPVGALDDVWARTGYDHVAGTGEIDLDIAASPSAWPVTLTVPELGVDVRWDAPSDVAPVRVPAEPWTAETPRLYDAQVSSPGETVSLRLGFRTVRIDGARFTVNGQRIVMRGVNRHETHPVRGRVFDEAHARADMALMKRHNINAIRTAHYPPHPRVLDLADELGFWVVDECDLETHGFELVGTLDTESDDPRWRDAFLDRIQRTVERDKNHPSVIMWSLGNESGTGSNLAAMSSWVHGRDPSRPVHYEGDRTGAYTDVYSRMYPTLEEVRAILGESGEIFGVTAPAQAARLRAQPFLLCEYAHAMGNGPGALEAYEELFDSSDRFHGAFVWEWRDHGILTTTGDGVPFYAYGGDFGEPVHDGSFVMDGLVRSDDVPSPALAELAAVIAPVRLSFDAGQATLRNRRAFASTADLDVTWTLEVDGHEVADGALDLPDVPAGEARSTTWQPPALDARRHEPGSEVFLTLTAALREATPWAPAGHVVAWHQVAIDPHLVGLDPAPAPRRRHGTAAPQVVSATDMPAGIDAPGGALRLGEAWFDRDTGALLRIGSLDVDGPQPELWRAPTENDSATGGPGYEVVDPATSGDVPSPESLAQPSAAARWRERGLDRLEHRVRDVETRDDAVVVHLRSGAAGTALWLGTTLTYRWLDDELEVHISFEASNGWDCTWPRIGVRLDLPLGFDEVAWFGSGPGEAYADSRSAARIGRFASLVDELAEPYAVPQETGHRPDLRELVTSGEHVPTLRVRTIADSSGARPGTLGTRPGFTLVRHTAQELDVARHQHELPSPSRTYLYLDAAQHGLGSRTCGMDVRPEHALWPGSHAMTVLLRVTDA</sequence>
<evidence type="ECO:0000256" key="2">
    <source>
        <dbReference type="ARBA" id="ARBA00007401"/>
    </source>
</evidence>
<dbReference type="Pfam" id="PF02929">
    <property type="entry name" value="Bgal_small_N"/>
    <property type="match status" value="1"/>
</dbReference>
<dbReference type="InterPro" id="IPR036156">
    <property type="entry name" value="Beta-gal/glucu_dom_sf"/>
</dbReference>
<evidence type="ECO:0000256" key="8">
    <source>
        <dbReference type="SAM" id="MobiDB-lite"/>
    </source>
</evidence>
<gene>
    <name evidence="10" type="ORF">ATL41_1761</name>
</gene>
<dbReference type="InterPro" id="IPR032312">
    <property type="entry name" value="LacZ_4"/>
</dbReference>
<protein>
    <recommendedName>
        <fullName evidence="4">Beta-galactosidase</fullName>
        <ecNumber evidence="3">3.2.1.23</ecNumber>
    </recommendedName>
    <alternativeName>
        <fullName evidence="7">Lactase</fullName>
    </alternativeName>
</protein>
<dbReference type="InterPro" id="IPR023232">
    <property type="entry name" value="Glyco_hydro_2_AS"/>
</dbReference>
<dbReference type="GO" id="GO:0004565">
    <property type="term" value="F:beta-galactosidase activity"/>
    <property type="evidence" value="ECO:0007669"/>
    <property type="project" value="UniProtKB-EC"/>
</dbReference>